<feature type="region of interest" description="Disordered" evidence="1">
    <location>
        <begin position="72"/>
        <end position="91"/>
    </location>
</feature>
<evidence type="ECO:0000256" key="1">
    <source>
        <dbReference type="SAM" id="MobiDB-lite"/>
    </source>
</evidence>
<sequence>MISPISNSYDPYYNSIPSGTGSERTANFPGRDDSSINGRQLPGDRNASGKNRGVQDPQEECQTCKNRKYKDGSNEMVSFKSAQHVSPERAASAVRAHEQEHVSNAYKKAAKENGKVVSASVSIRTEICPECGRSYVAGGTTRTQIKYYNEENPYQQDLKNADKIKYAGMNLDYAV</sequence>
<feature type="region of interest" description="Disordered" evidence="1">
    <location>
        <begin position="1"/>
        <end position="67"/>
    </location>
</feature>
<accession>A0A2K4ZCV2</accession>
<dbReference type="Proteomes" id="UP000236311">
    <property type="component" value="Unassembled WGS sequence"/>
</dbReference>
<proteinExistence type="predicted"/>
<organism evidence="2 3">
    <name type="scientific">Acetatifactor muris</name>
    <dbReference type="NCBI Taxonomy" id="879566"/>
    <lineage>
        <taxon>Bacteria</taxon>
        <taxon>Bacillati</taxon>
        <taxon>Bacillota</taxon>
        <taxon>Clostridia</taxon>
        <taxon>Lachnospirales</taxon>
        <taxon>Lachnospiraceae</taxon>
        <taxon>Acetatifactor</taxon>
    </lineage>
</organism>
<feature type="compositionally biased region" description="Polar residues" evidence="1">
    <location>
        <begin position="1"/>
        <end position="25"/>
    </location>
</feature>
<reference evidence="2 3" key="1">
    <citation type="submission" date="2018-01" db="EMBL/GenBank/DDBJ databases">
        <authorList>
            <person name="Gaut B.S."/>
            <person name="Morton B.R."/>
            <person name="Clegg M.T."/>
            <person name="Duvall M.R."/>
        </authorList>
    </citation>
    <scope>NUCLEOTIDE SEQUENCE [LARGE SCALE GENOMIC DNA]</scope>
    <source>
        <strain evidence="2">GP69</strain>
    </source>
</reference>
<dbReference type="EMBL" id="OFSM01000004">
    <property type="protein sequence ID" value="SOY28289.1"/>
    <property type="molecule type" value="Genomic_DNA"/>
</dbReference>
<gene>
    <name evidence="2" type="ORF">AMURIS_00996</name>
</gene>
<name>A0A2K4ZCV2_9FIRM</name>
<protein>
    <submittedName>
        <fullName evidence="2">Uncharacterized protein</fullName>
    </submittedName>
</protein>
<evidence type="ECO:0000313" key="2">
    <source>
        <dbReference type="EMBL" id="SOY28289.1"/>
    </source>
</evidence>
<dbReference type="AlphaFoldDB" id="A0A2K4ZCV2"/>
<keyword evidence="3" id="KW-1185">Reference proteome</keyword>
<evidence type="ECO:0000313" key="3">
    <source>
        <dbReference type="Proteomes" id="UP000236311"/>
    </source>
</evidence>
<dbReference type="RefSeq" id="WP_242982304.1">
    <property type="nucleotide sequence ID" value="NZ_JANJZD010000004.1"/>
</dbReference>